<feature type="compositionally biased region" description="Low complexity" evidence="1">
    <location>
        <begin position="15"/>
        <end position="47"/>
    </location>
</feature>
<gene>
    <name evidence="2" type="ORF">ACFQ3T_21470</name>
</gene>
<dbReference type="Pfam" id="PF12079">
    <property type="entry name" value="DUF3558"/>
    <property type="match status" value="1"/>
</dbReference>
<evidence type="ECO:0000313" key="2">
    <source>
        <dbReference type="EMBL" id="MFD1149711.1"/>
    </source>
</evidence>
<dbReference type="InterPro" id="IPR024520">
    <property type="entry name" value="DUF3558"/>
</dbReference>
<proteinExistence type="predicted"/>
<name>A0ABW3QY53_9PSEU</name>
<dbReference type="EMBL" id="JBHTLK010000119">
    <property type="protein sequence ID" value="MFD1149711.1"/>
    <property type="molecule type" value="Genomic_DNA"/>
</dbReference>
<evidence type="ECO:0000256" key="1">
    <source>
        <dbReference type="SAM" id="MobiDB-lite"/>
    </source>
</evidence>
<keyword evidence="3" id="KW-1185">Reference proteome</keyword>
<comment type="caution">
    <text evidence="2">The sequence shown here is derived from an EMBL/GenBank/DDBJ whole genome shotgun (WGS) entry which is preliminary data.</text>
</comment>
<dbReference type="Proteomes" id="UP001597168">
    <property type="component" value="Unassembled WGS sequence"/>
</dbReference>
<feature type="region of interest" description="Disordered" evidence="1">
    <location>
        <begin position="15"/>
        <end position="50"/>
    </location>
</feature>
<organism evidence="2 3">
    <name type="scientific">Saccharothrix hoggarensis</name>
    <dbReference type="NCBI Taxonomy" id="913853"/>
    <lineage>
        <taxon>Bacteria</taxon>
        <taxon>Bacillati</taxon>
        <taxon>Actinomycetota</taxon>
        <taxon>Actinomycetes</taxon>
        <taxon>Pseudonocardiales</taxon>
        <taxon>Pseudonocardiaceae</taxon>
        <taxon>Saccharothrix</taxon>
    </lineage>
</organism>
<reference evidence="3" key="1">
    <citation type="journal article" date="2019" name="Int. J. Syst. Evol. Microbiol.">
        <title>The Global Catalogue of Microorganisms (GCM) 10K type strain sequencing project: providing services to taxonomists for standard genome sequencing and annotation.</title>
        <authorList>
            <consortium name="The Broad Institute Genomics Platform"/>
            <consortium name="The Broad Institute Genome Sequencing Center for Infectious Disease"/>
            <person name="Wu L."/>
            <person name="Ma J."/>
        </authorList>
    </citation>
    <scope>NUCLEOTIDE SEQUENCE [LARGE SCALE GENOMIC DNA]</scope>
    <source>
        <strain evidence="3">CCUG 60214</strain>
    </source>
</reference>
<sequence length="181" mass="18213">MAFVAGLALLTTACSDGATGTPTPATTTTGTKADSSTTPATTSPSDDNALADVDPCDLLTSAEVTQVGLTNPGEPEVIGGAETCRWKVSGNGGLLVAVNPRKGFDDLDYRGKDVAPTKVGKYEARLAKALDGAKNICHVVIEVSGSSSVQLISNFTASSSDTAGACARATQAAELVAPKLP</sequence>
<evidence type="ECO:0000313" key="3">
    <source>
        <dbReference type="Proteomes" id="UP001597168"/>
    </source>
</evidence>
<dbReference type="RefSeq" id="WP_380725140.1">
    <property type="nucleotide sequence ID" value="NZ_JBHTLK010000119.1"/>
</dbReference>
<protein>
    <submittedName>
        <fullName evidence="2">DUF3558 domain-containing protein</fullName>
    </submittedName>
</protein>
<accession>A0ABW3QY53</accession>